<dbReference type="SUPFAM" id="SSF52540">
    <property type="entry name" value="P-loop containing nucleoside triphosphate hydrolases"/>
    <property type="match status" value="1"/>
</dbReference>
<dbReference type="EMBL" id="CAXAJV020001301">
    <property type="protein sequence ID" value="CAL7952481.1"/>
    <property type="molecule type" value="Genomic_DNA"/>
</dbReference>
<comment type="similarity">
    <text evidence="2">Belongs to the TRAFAC class OBG-HflX-like GTPase superfamily. OBG GTPase family.</text>
</comment>
<evidence type="ECO:0008006" key="11">
    <source>
        <dbReference type="Google" id="ProtNLM"/>
    </source>
</evidence>
<dbReference type="Pfam" id="PF01926">
    <property type="entry name" value="MMR_HSR1"/>
    <property type="match status" value="1"/>
</dbReference>
<comment type="caution">
    <text evidence="9">The sequence shown here is derived from an EMBL/GenBank/DDBJ whole genome shotgun (WGS) entry which is preliminary data.</text>
</comment>
<dbReference type="SUPFAM" id="SSF82051">
    <property type="entry name" value="Obg GTP-binding protein N-terminal domain"/>
    <property type="match status" value="1"/>
</dbReference>
<name>A0ABP1PGY2_XYLVO</name>
<evidence type="ECO:0000256" key="4">
    <source>
        <dbReference type="ARBA" id="ARBA00022741"/>
    </source>
</evidence>
<keyword evidence="4" id="KW-0547">Nucleotide-binding</keyword>
<sequence>MVILTRILGYSTKLPRKYKRQGLIDSLRIHVMGGNGGSGLPTYGGIGGAGGNIYVTAKEGLTLRHVKNKIKDMKIKGGDGSNSTKNGLIGMAGTDVNIDIPPGITVYDENRIKLGEIDSENAKLMVAKGGEGGCERSGYCGLKGERRTIVLDLQLLADVGLIGFPNAGKSTFLRTISHAKPKIANYPFTTIKPQIGIIKYKDYRQISVADLPGLIEGAHMNKGMGHKFLKHIERTKLLLFIVDIQGCQISLKYEHRSCLETVLLLNKEIELYKRDMLDKPAMIIVNKMDTEGANKIYNEIKLKLNNLSEFLSEFDKSIQPKKVLQFDGIFATSLISTNTTEITEIKNRIRYIIDKYEEKRSFTQNTDSYEDRLYAKLRRQEQQHAPTLI</sequence>
<keyword evidence="5" id="KW-0342">GTP-binding</keyword>
<protein>
    <recommendedName>
        <fullName evidence="11">GTP-binding protein 10</fullName>
    </recommendedName>
</protein>
<feature type="domain" description="Obg" evidence="8">
    <location>
        <begin position="21"/>
        <end position="156"/>
    </location>
</feature>
<dbReference type="Gene3D" id="3.40.50.300">
    <property type="entry name" value="P-loop containing nucleotide triphosphate hydrolases"/>
    <property type="match status" value="1"/>
</dbReference>
<dbReference type="Gene3D" id="2.70.210.12">
    <property type="entry name" value="GTP1/OBG domain"/>
    <property type="match status" value="1"/>
</dbReference>
<dbReference type="PROSITE" id="PS51883">
    <property type="entry name" value="OBG"/>
    <property type="match status" value="1"/>
</dbReference>
<evidence type="ECO:0000256" key="6">
    <source>
        <dbReference type="ARBA" id="ARBA00023242"/>
    </source>
</evidence>
<dbReference type="InterPro" id="IPR031167">
    <property type="entry name" value="G_OBG"/>
</dbReference>
<dbReference type="InterPro" id="IPR027417">
    <property type="entry name" value="P-loop_NTPase"/>
</dbReference>
<dbReference type="PANTHER" id="PTHR11702">
    <property type="entry name" value="DEVELOPMENTALLY REGULATED GTP-BINDING PROTEIN-RELATED"/>
    <property type="match status" value="1"/>
</dbReference>
<evidence type="ECO:0000256" key="5">
    <source>
        <dbReference type="ARBA" id="ARBA00023134"/>
    </source>
</evidence>
<proteinExistence type="inferred from homology"/>
<dbReference type="PRINTS" id="PR00326">
    <property type="entry name" value="GTP1OBG"/>
</dbReference>
<reference evidence="9 10" key="1">
    <citation type="submission" date="2024-08" db="EMBL/GenBank/DDBJ databases">
        <authorList>
            <person name="Will J Nash"/>
            <person name="Angela Man"/>
            <person name="Seanna McTaggart"/>
            <person name="Kendall Baker"/>
            <person name="Tom Barker"/>
            <person name="Leah Catchpole"/>
            <person name="Alex Durrant"/>
            <person name="Karim Gharbi"/>
            <person name="Naomi Irish"/>
            <person name="Gemy Kaithakottil"/>
            <person name="Debby Ku"/>
            <person name="Aaliyah Providence"/>
            <person name="Felix Shaw"/>
            <person name="David Swarbreck"/>
            <person name="Chris Watkins"/>
            <person name="Ann M. McCartney"/>
            <person name="Giulio Formenti"/>
            <person name="Alice Mouton"/>
            <person name="Noel Vella"/>
            <person name="Bjorn M von Reumont"/>
            <person name="Adriana Vella"/>
            <person name="Wilfried Haerty"/>
        </authorList>
    </citation>
    <scope>NUCLEOTIDE SEQUENCE [LARGE SCALE GENOMIC DNA]</scope>
</reference>
<dbReference type="InterPro" id="IPR006073">
    <property type="entry name" value="GTP-bd"/>
</dbReference>
<evidence type="ECO:0000259" key="8">
    <source>
        <dbReference type="PROSITE" id="PS51883"/>
    </source>
</evidence>
<evidence type="ECO:0000313" key="9">
    <source>
        <dbReference type="EMBL" id="CAL7952481.1"/>
    </source>
</evidence>
<dbReference type="PROSITE" id="PS51710">
    <property type="entry name" value="G_OBG"/>
    <property type="match status" value="1"/>
</dbReference>
<dbReference type="Proteomes" id="UP001642520">
    <property type="component" value="Unassembled WGS sequence"/>
</dbReference>
<keyword evidence="10" id="KW-1185">Reference proteome</keyword>
<evidence type="ECO:0000256" key="2">
    <source>
        <dbReference type="ARBA" id="ARBA00007699"/>
    </source>
</evidence>
<keyword evidence="6" id="KW-0539">Nucleus</keyword>
<dbReference type="InterPro" id="IPR006169">
    <property type="entry name" value="GTP1_OBG_dom"/>
</dbReference>
<evidence type="ECO:0000256" key="3">
    <source>
        <dbReference type="ARBA" id="ARBA00022517"/>
    </source>
</evidence>
<keyword evidence="3" id="KW-0690">Ribosome biogenesis</keyword>
<dbReference type="Pfam" id="PF01018">
    <property type="entry name" value="GTP1_OBG"/>
    <property type="match status" value="1"/>
</dbReference>
<dbReference type="InterPro" id="IPR036726">
    <property type="entry name" value="GTP1_OBG_dom_sf"/>
</dbReference>
<gene>
    <name evidence="9" type="ORF">XYLVIOL_LOCUS11093</name>
</gene>
<evidence type="ECO:0000313" key="10">
    <source>
        <dbReference type="Proteomes" id="UP001642520"/>
    </source>
</evidence>
<feature type="domain" description="OBG-type G" evidence="7">
    <location>
        <begin position="157"/>
        <end position="354"/>
    </location>
</feature>
<dbReference type="PANTHER" id="PTHR11702:SF43">
    <property type="entry name" value="GTP-BINDING PROTEIN 10"/>
    <property type="match status" value="1"/>
</dbReference>
<organism evidence="9 10">
    <name type="scientific">Xylocopa violacea</name>
    <name type="common">Violet carpenter bee</name>
    <name type="synonym">Apis violacea</name>
    <dbReference type="NCBI Taxonomy" id="135666"/>
    <lineage>
        <taxon>Eukaryota</taxon>
        <taxon>Metazoa</taxon>
        <taxon>Ecdysozoa</taxon>
        <taxon>Arthropoda</taxon>
        <taxon>Hexapoda</taxon>
        <taxon>Insecta</taxon>
        <taxon>Pterygota</taxon>
        <taxon>Neoptera</taxon>
        <taxon>Endopterygota</taxon>
        <taxon>Hymenoptera</taxon>
        <taxon>Apocrita</taxon>
        <taxon>Aculeata</taxon>
        <taxon>Apoidea</taxon>
        <taxon>Anthophila</taxon>
        <taxon>Apidae</taxon>
        <taxon>Xylocopa</taxon>
        <taxon>Xylocopa</taxon>
    </lineage>
</organism>
<accession>A0ABP1PGY2</accession>
<evidence type="ECO:0000256" key="1">
    <source>
        <dbReference type="ARBA" id="ARBA00004604"/>
    </source>
</evidence>
<comment type="subcellular location">
    <subcellularLocation>
        <location evidence="1">Nucleus</location>
        <location evidence="1">Nucleolus</location>
    </subcellularLocation>
</comment>
<dbReference type="CDD" id="cd01898">
    <property type="entry name" value="Obg"/>
    <property type="match status" value="1"/>
</dbReference>
<dbReference type="PIRSF" id="PIRSF002401">
    <property type="entry name" value="GTP_bd_Obg/CgtA"/>
    <property type="match status" value="1"/>
</dbReference>
<dbReference type="InterPro" id="IPR045086">
    <property type="entry name" value="OBG_GTPase"/>
</dbReference>
<dbReference type="InterPro" id="IPR014100">
    <property type="entry name" value="GTP-bd_Obg/CgtA"/>
</dbReference>
<evidence type="ECO:0000259" key="7">
    <source>
        <dbReference type="PROSITE" id="PS51710"/>
    </source>
</evidence>